<dbReference type="GO" id="GO:0005634">
    <property type="term" value="C:nucleus"/>
    <property type="evidence" value="ECO:0007669"/>
    <property type="project" value="TreeGrafter"/>
</dbReference>
<keyword evidence="2 6" id="KW-0645">Protease</keyword>
<dbReference type="GO" id="GO:0016926">
    <property type="term" value="P:protein desumoylation"/>
    <property type="evidence" value="ECO:0007669"/>
    <property type="project" value="TreeGrafter"/>
</dbReference>
<dbReference type="PROSITE" id="PS50600">
    <property type="entry name" value="ULP_PROTEASE"/>
    <property type="match status" value="1"/>
</dbReference>
<dbReference type="Pfam" id="PF02902">
    <property type="entry name" value="Peptidase_C48"/>
    <property type="match status" value="1"/>
</dbReference>
<proteinExistence type="inferred from homology"/>
<evidence type="ECO:0000256" key="4">
    <source>
        <dbReference type="ARBA" id="ARBA00022807"/>
    </source>
</evidence>
<name>A0A2B4R5F2_STYPI</name>
<dbReference type="InterPro" id="IPR003653">
    <property type="entry name" value="Peptidase_C48_C"/>
</dbReference>
<dbReference type="Gene3D" id="3.40.395.10">
    <property type="entry name" value="Adenoviral Proteinase, Chain A"/>
    <property type="match status" value="1"/>
</dbReference>
<protein>
    <submittedName>
        <fullName evidence="6">Sentrin-specific protease 1</fullName>
    </submittedName>
</protein>
<dbReference type="STRING" id="50429.A0A2B4R5F2"/>
<sequence>MAEQRFYLPILPFSGIETASQSLPPYQVPEFWPLVCVLREVMYRFKSRLPENYDLPQVGKDRALDKQMELFIKTKWGDKNMKKVQQIARLSRRCFTEVQKIAQNPARYSRSERITSYTFKFLKASTSEEEAYDVLKKVADGEKVIADLNKEPSTRKQSSEEGVEELHYEPADLRSEVRRLQMNLNDEKKTTRELRKTLQSVILKLRTEVASLKKPMTMEDLPEYIAEQEPVRRAQKSPGDIQVSIVKPSKPLRSFKEDRQENSLKIAVKVNGKEENLLLEHVQSAKDNVGWRKVLLNEKNEQLNHEVADADLDFYEKRENLEPPEKRVKQEDSLEKSEWVAVFYPHKFYVGRIVEITKDDGPLIQFLDLRPGERFVLRSDTEIVSEKWIFCRKIEVSLIGKRQYSVANKATIQSLYDAFKKRHTLKEKVHSAWDLTKVKDISNSIAEVAGVKISFADFKTIDPRESVDADRMRRGWLNDQVINASFQIIQADALREGKRVFCTDTYLYEKLESLKGAASCESNVANLRKWIKKDKLQKSDLVLVPIHKNGNHWVLGVINMRAKKIHYYDSKNDDPMPFFFRKMRYLLSLHGDDVRGWSNTHSKSPHQVDSASCGVFIIEIAKRVVENRTLDFTQTGLDAGLDGKI</sequence>
<accession>A0A2B4R5F2</accession>
<dbReference type="InterPro" id="IPR038765">
    <property type="entry name" value="Papain-like_cys_pep_sf"/>
</dbReference>
<comment type="similarity">
    <text evidence="1">Belongs to the peptidase C48 family.</text>
</comment>
<feature type="domain" description="Ubiquitin-like protease family profile" evidence="5">
    <location>
        <begin position="451"/>
        <end position="624"/>
    </location>
</feature>
<evidence type="ECO:0000259" key="5">
    <source>
        <dbReference type="PROSITE" id="PS50600"/>
    </source>
</evidence>
<dbReference type="Proteomes" id="UP000225706">
    <property type="component" value="Unassembled WGS sequence"/>
</dbReference>
<organism evidence="6 7">
    <name type="scientific">Stylophora pistillata</name>
    <name type="common">Smooth cauliflower coral</name>
    <dbReference type="NCBI Taxonomy" id="50429"/>
    <lineage>
        <taxon>Eukaryota</taxon>
        <taxon>Metazoa</taxon>
        <taxon>Cnidaria</taxon>
        <taxon>Anthozoa</taxon>
        <taxon>Hexacorallia</taxon>
        <taxon>Scleractinia</taxon>
        <taxon>Astrocoeniina</taxon>
        <taxon>Pocilloporidae</taxon>
        <taxon>Stylophora</taxon>
    </lineage>
</organism>
<dbReference type="AlphaFoldDB" id="A0A2B4R5F2"/>
<dbReference type="OrthoDB" id="1939479at2759"/>
<evidence type="ECO:0000256" key="2">
    <source>
        <dbReference type="ARBA" id="ARBA00022670"/>
    </source>
</evidence>
<dbReference type="PANTHER" id="PTHR12606">
    <property type="entry name" value="SENTRIN/SUMO-SPECIFIC PROTEASE"/>
    <property type="match status" value="1"/>
</dbReference>
<keyword evidence="7" id="KW-1185">Reference proteome</keyword>
<evidence type="ECO:0000256" key="3">
    <source>
        <dbReference type="ARBA" id="ARBA00022801"/>
    </source>
</evidence>
<dbReference type="GO" id="GO:0016929">
    <property type="term" value="F:deSUMOylase activity"/>
    <property type="evidence" value="ECO:0007669"/>
    <property type="project" value="TreeGrafter"/>
</dbReference>
<dbReference type="EMBL" id="LSMT01002128">
    <property type="protein sequence ID" value="PFX11608.1"/>
    <property type="molecule type" value="Genomic_DNA"/>
</dbReference>
<comment type="caution">
    <text evidence="6">The sequence shown here is derived from an EMBL/GenBank/DDBJ whole genome shotgun (WGS) entry which is preliminary data.</text>
</comment>
<keyword evidence="4" id="KW-0788">Thiol protease</keyword>
<gene>
    <name evidence="6" type="primary">SENP1</name>
    <name evidence="6" type="ORF">AWC38_SpisGene24585</name>
</gene>
<evidence type="ECO:0000313" key="6">
    <source>
        <dbReference type="EMBL" id="PFX11608.1"/>
    </source>
</evidence>
<evidence type="ECO:0000313" key="7">
    <source>
        <dbReference type="Proteomes" id="UP000225706"/>
    </source>
</evidence>
<keyword evidence="3" id="KW-0378">Hydrolase</keyword>
<reference evidence="7" key="1">
    <citation type="journal article" date="2017" name="bioRxiv">
        <title>Comparative analysis of the genomes of Stylophora pistillata and Acropora digitifera provides evidence for extensive differences between species of corals.</title>
        <authorList>
            <person name="Voolstra C.R."/>
            <person name="Li Y."/>
            <person name="Liew Y.J."/>
            <person name="Baumgarten S."/>
            <person name="Zoccola D."/>
            <person name="Flot J.-F."/>
            <person name="Tambutte S."/>
            <person name="Allemand D."/>
            <person name="Aranda M."/>
        </authorList>
    </citation>
    <scope>NUCLEOTIDE SEQUENCE [LARGE SCALE GENOMIC DNA]</scope>
</reference>
<dbReference type="PANTHER" id="PTHR12606:SF141">
    <property type="entry name" value="GH15225P-RELATED"/>
    <property type="match status" value="1"/>
</dbReference>
<evidence type="ECO:0000256" key="1">
    <source>
        <dbReference type="ARBA" id="ARBA00005234"/>
    </source>
</evidence>
<dbReference type="GO" id="GO:0006508">
    <property type="term" value="P:proteolysis"/>
    <property type="evidence" value="ECO:0007669"/>
    <property type="project" value="UniProtKB-KW"/>
</dbReference>
<dbReference type="SUPFAM" id="SSF54001">
    <property type="entry name" value="Cysteine proteinases"/>
    <property type="match status" value="1"/>
</dbReference>